<accession>A0A8T1XJY2</accession>
<dbReference type="Pfam" id="PF08387">
    <property type="entry name" value="FBD"/>
    <property type="match status" value="1"/>
</dbReference>
<evidence type="ECO:0000259" key="1">
    <source>
        <dbReference type="PROSITE" id="PS50181"/>
    </source>
</evidence>
<feature type="domain" description="F-box" evidence="1">
    <location>
        <begin position="17"/>
        <end position="53"/>
    </location>
</feature>
<comment type="caution">
    <text evidence="2">The sequence shown here is derived from an EMBL/GenBank/DDBJ whole genome shotgun (WGS) entry which is preliminary data.</text>
</comment>
<dbReference type="Proteomes" id="UP000694240">
    <property type="component" value="Chromosome 13"/>
</dbReference>
<dbReference type="PANTHER" id="PTHR31900:SF25">
    <property type="entry name" value="FBD DOMAIN-CONTAINING PROTEIN"/>
    <property type="match status" value="1"/>
</dbReference>
<dbReference type="InterPro" id="IPR050232">
    <property type="entry name" value="FBL13/AtMIF1-like"/>
</dbReference>
<organism evidence="2 3">
    <name type="scientific">Arabidopsis thaliana x Arabidopsis arenosa</name>
    <dbReference type="NCBI Taxonomy" id="1240361"/>
    <lineage>
        <taxon>Eukaryota</taxon>
        <taxon>Viridiplantae</taxon>
        <taxon>Streptophyta</taxon>
        <taxon>Embryophyta</taxon>
        <taxon>Tracheophyta</taxon>
        <taxon>Spermatophyta</taxon>
        <taxon>Magnoliopsida</taxon>
        <taxon>eudicotyledons</taxon>
        <taxon>Gunneridae</taxon>
        <taxon>Pentapetalae</taxon>
        <taxon>rosids</taxon>
        <taxon>malvids</taxon>
        <taxon>Brassicales</taxon>
        <taxon>Brassicaceae</taxon>
        <taxon>Camelineae</taxon>
        <taxon>Arabidopsis</taxon>
    </lineage>
</organism>
<reference evidence="2 3" key="1">
    <citation type="submission" date="2020-12" db="EMBL/GenBank/DDBJ databases">
        <title>Concerted genomic and epigenomic changes stabilize Arabidopsis allopolyploids.</title>
        <authorList>
            <person name="Chen Z."/>
        </authorList>
    </citation>
    <scope>NUCLEOTIDE SEQUENCE [LARGE SCALE GENOMIC DNA]</scope>
    <source>
        <strain evidence="2">Allo738</strain>
        <tissue evidence="2">Leaf</tissue>
    </source>
</reference>
<sequence length="446" mass="50662">MVDREKSSTILCERLEEDRISQLPDPLICHILSHLLPKEAVTTSVLSPRWRSLWLWVPNLELDSKKFSDSNAFASFGDRFFHSDRVSCIHKLALAINGNEDKSYIISWIEAAVKRKLQHLHVTCNMRHCLCEMPVSLYVCETLVSLKLVEVILGDVEFVSFPRLKTMHLVCVWVSKDAAFKKLVSCCPVLEDLEISGCVNAPQPLRVHSRSLKRLDIGHCYYSTQVDSVPGVVIDAPQLCCLSILDTTSKSFIVNNLEYNGKFDVSVTFGIKVFDEASVLSRRGLIRSFLSGILKVGDLTIYWQTFQIIYEYSKSESLPQFSYMSRLSVSVFSQDLKGLATFLESCPNLKSLVVVLQRGYHYQELHPEEMNQIKCLQSSVEFVNFKFTFSGHVAEMKLVSCFLENCAILKKLTLHLDSNSTEDEIIKKLLEIPRASTKCEVVIVKK</sequence>
<gene>
    <name evidence="2" type="ORF">ISN45_Aa08g016710</name>
</gene>
<dbReference type="PANTHER" id="PTHR31900">
    <property type="entry name" value="F-BOX/RNI SUPERFAMILY PROTEIN-RELATED"/>
    <property type="match status" value="1"/>
</dbReference>
<dbReference type="PROSITE" id="PS50181">
    <property type="entry name" value="FBOX"/>
    <property type="match status" value="1"/>
</dbReference>
<name>A0A8T1XJY2_9BRAS</name>
<dbReference type="SMART" id="SM00579">
    <property type="entry name" value="FBD"/>
    <property type="match status" value="1"/>
</dbReference>
<dbReference type="CDD" id="cd22160">
    <property type="entry name" value="F-box_AtFBL13-like"/>
    <property type="match status" value="1"/>
</dbReference>
<dbReference type="InterPro" id="IPR001810">
    <property type="entry name" value="F-box_dom"/>
</dbReference>
<dbReference type="EMBL" id="JAEFBK010000013">
    <property type="protein sequence ID" value="KAG7534095.1"/>
    <property type="molecule type" value="Genomic_DNA"/>
</dbReference>
<dbReference type="InterPro" id="IPR053781">
    <property type="entry name" value="F-box_AtFBL13-like"/>
</dbReference>
<dbReference type="InterPro" id="IPR055411">
    <property type="entry name" value="LRR_FXL15/At3g58940/PEG3-like"/>
</dbReference>
<dbReference type="Pfam" id="PF24758">
    <property type="entry name" value="LRR_At5g56370"/>
    <property type="match status" value="1"/>
</dbReference>
<proteinExistence type="predicted"/>
<keyword evidence="3" id="KW-1185">Reference proteome</keyword>
<dbReference type="Pfam" id="PF00646">
    <property type="entry name" value="F-box"/>
    <property type="match status" value="1"/>
</dbReference>
<evidence type="ECO:0000313" key="3">
    <source>
        <dbReference type="Proteomes" id="UP000694240"/>
    </source>
</evidence>
<evidence type="ECO:0000313" key="2">
    <source>
        <dbReference type="EMBL" id="KAG7534095.1"/>
    </source>
</evidence>
<dbReference type="InterPro" id="IPR006566">
    <property type="entry name" value="FBD"/>
</dbReference>
<protein>
    <submittedName>
        <fullName evidence="2">FBD domain</fullName>
    </submittedName>
</protein>
<dbReference type="AlphaFoldDB" id="A0A8T1XJY2"/>